<evidence type="ECO:0000313" key="2">
    <source>
        <dbReference type="EMBL" id="TBU88691.1"/>
    </source>
</evidence>
<dbReference type="SMART" id="SM00869">
    <property type="entry name" value="Autotransporter"/>
    <property type="match status" value="1"/>
</dbReference>
<dbReference type="EMBL" id="QJUP01000037">
    <property type="protein sequence ID" value="TBU88691.1"/>
    <property type="molecule type" value="Genomic_DNA"/>
</dbReference>
<sequence length="891" mass="90683">MSDLCENDYSAADGVAIENERANVAILNHGSIEGPRHGIDGGDPLAADADSDLLGLERLIVRSADGNGVTFAKQIGDEIVEDVQIANPVIINYEDGTIVGNNGSGVGLDGHGVVFNYGTISGRYAGEGNIYDHEGLGETIANGDGDGVDIDGIAYIENHGRIEGLGAGGLDSGGRPNGGDGIAAGGGTILNMEGASIFGQSAGILIDDGANGSSAPSGRGTVDADGAPAANGGVARIVNAGNITGADKVGVGLVGDYDDVLINQASGVILGGAQTLRVDELDSTTAGAAVQMGGGNDSLSNAGLIEGLNGLAVDLGAGDDSLTVLSTARFVGQVDGGAGNDSLVLDDALGGSFGASINFENLDVRNGSWRVDNDDFSGDTRIYAGASLFNLGTLRGDVQVESGATFGGGRVDGDLNLASGSTLALAVSAEGDSDTTSIGGNAALNGANLRIDAISGDYPLQSSYKVLQADGSVTGTFADVTSSLAFLTPSLSYGAQSVELTLARNDRGFADLAYTANGRGAARALESLGSGTLYNAVLTSSSGNAANAIDQLSASSNASLMSASLAGSARVGSSMLGAIQQMGGASNLQASLLREDAPQLAATGVPSSARTLNDPRAEGRLWLQGLGSHGKVDGRNGAHAVSQDTRGAVLGADWALDATWRLGVLGGYGRTDVDAGPGASSDIDSLHLGVYALRQSGPLALRLGAAYSRHDNSSKRRVEFAGFSDRLRGDYDADSQQAFAELGYQMAHGRLLSEPFAAIGYQRYSHEAYREKGGAAALRVDSQEQDNFSSTLGVRLAHLGTLDNGMSLTPRLSVGWRHTYGDVDSSARQTFLSGGSAFSVEGTALDRDSLLLEAGVDLGISRRQSLGLGYSGEQGSRAQNHALLLQWQSRF</sequence>
<dbReference type="InterPro" id="IPR005546">
    <property type="entry name" value="Autotransporte_beta"/>
</dbReference>
<organism evidence="2 3">
    <name type="scientific">Stutzerimonas kirkiae</name>
    <dbReference type="NCBI Taxonomy" id="2211392"/>
    <lineage>
        <taxon>Bacteria</taxon>
        <taxon>Pseudomonadati</taxon>
        <taxon>Pseudomonadota</taxon>
        <taxon>Gammaproteobacteria</taxon>
        <taxon>Pseudomonadales</taxon>
        <taxon>Pseudomonadaceae</taxon>
        <taxon>Stutzerimonas</taxon>
    </lineage>
</organism>
<feature type="domain" description="Autotransporter" evidence="1">
    <location>
        <begin position="614"/>
        <end position="891"/>
    </location>
</feature>
<dbReference type="SUPFAM" id="SSF103515">
    <property type="entry name" value="Autotransporter"/>
    <property type="match status" value="1"/>
</dbReference>
<keyword evidence="3" id="KW-1185">Reference proteome</keyword>
<dbReference type="Pfam" id="PF03797">
    <property type="entry name" value="Autotransporter"/>
    <property type="match status" value="1"/>
</dbReference>
<comment type="caution">
    <text evidence="2">The sequence shown here is derived from an EMBL/GenBank/DDBJ whole genome shotgun (WGS) entry which is preliminary data.</text>
</comment>
<dbReference type="InterPro" id="IPR036709">
    <property type="entry name" value="Autotransporte_beta_dom_sf"/>
</dbReference>
<proteinExistence type="predicted"/>
<protein>
    <submittedName>
        <fullName evidence="2">Autotransporter outer membrane beta-barrel domain-containing protein</fullName>
    </submittedName>
</protein>
<dbReference type="PROSITE" id="PS51208">
    <property type="entry name" value="AUTOTRANSPORTER"/>
    <property type="match status" value="1"/>
</dbReference>
<accession>A0A4V6MX74</accession>
<reference evidence="2 3" key="1">
    <citation type="submission" date="2018-06" db="EMBL/GenBank/DDBJ databases">
        <title>Three novel Pseudomonas species isolated from symptomatic oak.</title>
        <authorList>
            <person name="Bueno-Gonzalez V."/>
            <person name="Brady C."/>
        </authorList>
    </citation>
    <scope>NUCLEOTIDE SEQUENCE [LARGE SCALE GENOMIC DNA]</scope>
    <source>
        <strain evidence="2 3">P17C</strain>
    </source>
</reference>
<evidence type="ECO:0000313" key="3">
    <source>
        <dbReference type="Proteomes" id="UP000292639"/>
    </source>
</evidence>
<evidence type="ECO:0000259" key="1">
    <source>
        <dbReference type="PROSITE" id="PS51208"/>
    </source>
</evidence>
<gene>
    <name evidence="2" type="ORF">DNJ96_18100</name>
</gene>
<dbReference type="Gene3D" id="2.40.128.130">
    <property type="entry name" value="Autotransporter beta-domain"/>
    <property type="match status" value="1"/>
</dbReference>
<dbReference type="AlphaFoldDB" id="A0A4V6MX74"/>
<name>A0A4V6MX74_9GAMM</name>
<dbReference type="NCBIfam" id="TIGR01414">
    <property type="entry name" value="autotrans_barl"/>
    <property type="match status" value="1"/>
</dbReference>
<dbReference type="Proteomes" id="UP000292639">
    <property type="component" value="Unassembled WGS sequence"/>
</dbReference>
<dbReference type="GO" id="GO:0019867">
    <property type="term" value="C:outer membrane"/>
    <property type="evidence" value="ECO:0007669"/>
    <property type="project" value="InterPro"/>
</dbReference>
<dbReference type="InterPro" id="IPR006315">
    <property type="entry name" value="OM_autotransptr_brl_dom"/>
</dbReference>